<evidence type="ECO:0000313" key="12">
    <source>
        <dbReference type="Proteomes" id="UP000031599"/>
    </source>
</evidence>
<evidence type="ECO:0000256" key="2">
    <source>
        <dbReference type="ARBA" id="ARBA00005194"/>
    </source>
</evidence>
<sequence length="160" mass="17508">MSDQDSKLPDIAYVSELAKLFKRFRLDELEIETGEQRILMRRGDLTTTAQLPMPAPMPVAAVAAPTPAANQAPTPAEVTDDSAYITSPFVGTFYTSPRPDAPLFVKVGDTVSAGTTVCIVEAMKLFNEIEAEFGCIIEEVLVGNQQPVEFGTKLFRVRRL</sequence>
<evidence type="ECO:0000256" key="9">
    <source>
        <dbReference type="RuleBase" id="RU364072"/>
    </source>
</evidence>
<accession>A0A0C1ZLA7</accession>
<dbReference type="UniPathway" id="UPA00094"/>
<dbReference type="InterPro" id="IPR011053">
    <property type="entry name" value="Single_hybrid_motif"/>
</dbReference>
<dbReference type="GO" id="GO:0003989">
    <property type="term" value="F:acetyl-CoA carboxylase activity"/>
    <property type="evidence" value="ECO:0007669"/>
    <property type="project" value="InterPro"/>
</dbReference>
<dbReference type="InterPro" id="IPR001249">
    <property type="entry name" value="AcCoA_biotinCC"/>
</dbReference>
<dbReference type="PROSITE" id="PS50968">
    <property type="entry name" value="BIOTINYL_LIPOYL"/>
    <property type="match status" value="1"/>
</dbReference>
<proteinExistence type="predicted"/>
<dbReference type="CDD" id="cd06850">
    <property type="entry name" value="biotinyl_domain"/>
    <property type="match status" value="1"/>
</dbReference>
<keyword evidence="6 9" id="KW-0443">Lipid metabolism</keyword>
<evidence type="ECO:0000256" key="5">
    <source>
        <dbReference type="ARBA" id="ARBA00022832"/>
    </source>
</evidence>
<organism evidence="11 12">
    <name type="scientific">Enhygromyxa salina</name>
    <dbReference type="NCBI Taxonomy" id="215803"/>
    <lineage>
        <taxon>Bacteria</taxon>
        <taxon>Pseudomonadati</taxon>
        <taxon>Myxococcota</taxon>
        <taxon>Polyangia</taxon>
        <taxon>Nannocystales</taxon>
        <taxon>Nannocystaceae</taxon>
        <taxon>Enhygromyxa</taxon>
    </lineage>
</organism>
<dbReference type="PANTHER" id="PTHR45266:SF3">
    <property type="entry name" value="OXALOACETATE DECARBOXYLASE ALPHA CHAIN"/>
    <property type="match status" value="1"/>
</dbReference>
<evidence type="ECO:0000256" key="3">
    <source>
        <dbReference type="ARBA" id="ARBA00017562"/>
    </source>
</evidence>
<keyword evidence="8 9" id="KW-0092">Biotin</keyword>
<gene>
    <name evidence="11" type="ORF">DB30_01428</name>
</gene>
<evidence type="ECO:0000256" key="1">
    <source>
        <dbReference type="ARBA" id="ARBA00003761"/>
    </source>
</evidence>
<dbReference type="AlphaFoldDB" id="A0A0C1ZLA7"/>
<dbReference type="SUPFAM" id="SSF51230">
    <property type="entry name" value="Single hybrid motif"/>
    <property type="match status" value="1"/>
</dbReference>
<dbReference type="EMBL" id="JMCC02000013">
    <property type="protein sequence ID" value="KIG18319.1"/>
    <property type="molecule type" value="Genomic_DNA"/>
</dbReference>
<keyword evidence="5 9" id="KW-0276">Fatty acid metabolism</keyword>
<dbReference type="GO" id="GO:0009317">
    <property type="term" value="C:acetyl-CoA carboxylase complex"/>
    <property type="evidence" value="ECO:0007669"/>
    <property type="project" value="InterPro"/>
</dbReference>
<comment type="function">
    <text evidence="1 9">This protein is a component of the acetyl coenzyme A carboxylase complex; first, biotin carboxylase catalyzes the carboxylation of the carrier protein and then the transcarboxylase transfers the carboxyl group to form malonyl-CoA.</text>
</comment>
<evidence type="ECO:0000259" key="10">
    <source>
        <dbReference type="PROSITE" id="PS50968"/>
    </source>
</evidence>
<dbReference type="PANTHER" id="PTHR45266">
    <property type="entry name" value="OXALOACETATE DECARBOXYLASE ALPHA CHAIN"/>
    <property type="match status" value="1"/>
</dbReference>
<reference evidence="11 12" key="1">
    <citation type="submission" date="2014-12" db="EMBL/GenBank/DDBJ databases">
        <title>Genome assembly of Enhygromyxa salina DSM 15201.</title>
        <authorList>
            <person name="Sharma G."/>
            <person name="Subramanian S."/>
        </authorList>
    </citation>
    <scope>NUCLEOTIDE SEQUENCE [LARGE SCALE GENOMIC DNA]</scope>
    <source>
        <strain evidence="11 12">DSM 15201</strain>
    </source>
</reference>
<dbReference type="NCBIfam" id="TIGR00531">
    <property type="entry name" value="BCCP"/>
    <property type="match status" value="1"/>
</dbReference>
<dbReference type="InterPro" id="IPR001882">
    <property type="entry name" value="Biotin_BS"/>
</dbReference>
<keyword evidence="7 9" id="KW-0275">Fatty acid biosynthesis</keyword>
<evidence type="ECO:0000256" key="4">
    <source>
        <dbReference type="ARBA" id="ARBA00022516"/>
    </source>
</evidence>
<dbReference type="Gene3D" id="2.40.50.100">
    <property type="match status" value="1"/>
</dbReference>
<comment type="pathway">
    <text evidence="2 9">Lipid metabolism; fatty acid biosynthesis.</text>
</comment>
<keyword evidence="4 9" id="KW-0444">Lipid biosynthesis</keyword>
<comment type="caution">
    <text evidence="11">The sequence shown here is derived from an EMBL/GenBank/DDBJ whole genome shotgun (WGS) entry which is preliminary data.</text>
</comment>
<feature type="domain" description="Lipoyl-binding" evidence="10">
    <location>
        <begin position="82"/>
        <end position="158"/>
    </location>
</feature>
<dbReference type="InterPro" id="IPR050709">
    <property type="entry name" value="Biotin_Carboxyl_Carrier/Decarb"/>
</dbReference>
<dbReference type="InterPro" id="IPR000089">
    <property type="entry name" value="Biotin_lipoyl"/>
</dbReference>
<dbReference type="Pfam" id="PF00364">
    <property type="entry name" value="Biotin_lipoyl"/>
    <property type="match status" value="1"/>
</dbReference>
<dbReference type="GO" id="GO:0006633">
    <property type="term" value="P:fatty acid biosynthetic process"/>
    <property type="evidence" value="ECO:0007669"/>
    <property type="project" value="UniProtKB-UniPathway"/>
</dbReference>
<dbReference type="Proteomes" id="UP000031599">
    <property type="component" value="Unassembled WGS sequence"/>
</dbReference>
<evidence type="ECO:0000313" key="11">
    <source>
        <dbReference type="EMBL" id="KIG18319.1"/>
    </source>
</evidence>
<dbReference type="RefSeq" id="WP_146658196.1">
    <property type="nucleotide sequence ID" value="NZ_JMCC02000013.1"/>
</dbReference>
<dbReference type="PRINTS" id="PR01071">
    <property type="entry name" value="ACOABIOTINCC"/>
</dbReference>
<evidence type="ECO:0000256" key="8">
    <source>
        <dbReference type="ARBA" id="ARBA00023267"/>
    </source>
</evidence>
<protein>
    <recommendedName>
        <fullName evidence="3 9">Biotin carboxyl carrier protein of acetyl-CoA carboxylase</fullName>
    </recommendedName>
</protein>
<evidence type="ECO:0000256" key="7">
    <source>
        <dbReference type="ARBA" id="ARBA00023160"/>
    </source>
</evidence>
<name>A0A0C1ZLA7_9BACT</name>
<dbReference type="PROSITE" id="PS00188">
    <property type="entry name" value="BIOTIN"/>
    <property type="match status" value="1"/>
</dbReference>
<evidence type="ECO:0000256" key="6">
    <source>
        <dbReference type="ARBA" id="ARBA00023098"/>
    </source>
</evidence>